<sequence>MNEIAIKTLNLTRFFGNNVAVDNLNMEIKKGELYGLVGPDGAGKTTIMRLLTGIMEPTSGEAWVAGYFILKESEKVKEKIGYMSQRFGLYEDLTVLENIIFYADLFDVPIKDRPQRIERLLGFSNLTPFKERLAGRLSGGMKQKLGLACALIHTPEILFLDEPTNGVDPVSRRDFWSILYELLKEGVTIFISTAYLDEAERCTRIGLIHRGRILMEDNPVEIKKSMGIPVLEILTDAPRQAAKIIKGMDIIKSISLYGDRLHVAITKTDYITEVTDRLRDEKIEVRDYRRILPSIEDIFISEIEGR</sequence>
<comment type="caution">
    <text evidence="5">The sequence shown here is derived from an EMBL/GenBank/DDBJ whole genome shotgun (WGS) entry which is preliminary data.</text>
</comment>
<dbReference type="EMBL" id="BLAB01000001">
    <property type="protein sequence ID" value="GER94025.1"/>
    <property type="molecule type" value="Genomic_DNA"/>
</dbReference>
<dbReference type="AlphaFoldDB" id="A0A5J4L1D8"/>
<dbReference type="InterPro" id="IPR003439">
    <property type="entry name" value="ABC_transporter-like_ATP-bd"/>
</dbReference>
<organism evidence="5">
    <name type="scientific">hot springs metagenome</name>
    <dbReference type="NCBI Taxonomy" id="433727"/>
    <lineage>
        <taxon>unclassified sequences</taxon>
        <taxon>metagenomes</taxon>
        <taxon>ecological metagenomes</taxon>
    </lineage>
</organism>
<proteinExistence type="predicted"/>
<dbReference type="PROSITE" id="PS50893">
    <property type="entry name" value="ABC_TRANSPORTER_2"/>
    <property type="match status" value="1"/>
</dbReference>
<dbReference type="PANTHER" id="PTHR43038:SF3">
    <property type="entry name" value="ABC TRANSPORTER G FAMILY MEMBER 20 ISOFORM X1"/>
    <property type="match status" value="1"/>
</dbReference>
<accession>A0A5J4L1D8</accession>
<keyword evidence="3 5" id="KW-0067">ATP-binding</keyword>
<dbReference type="Pfam" id="PF13732">
    <property type="entry name" value="DrrA1-3_C"/>
    <property type="match status" value="1"/>
</dbReference>
<keyword evidence="1" id="KW-0813">Transport</keyword>
<dbReference type="PANTHER" id="PTHR43038">
    <property type="entry name" value="ATP-BINDING CASSETTE, SUB-FAMILY H, MEMBER 1"/>
    <property type="match status" value="1"/>
</dbReference>
<dbReference type="CDD" id="cd03230">
    <property type="entry name" value="ABC_DR_subfamily_A"/>
    <property type="match status" value="1"/>
</dbReference>
<evidence type="ECO:0000259" key="4">
    <source>
        <dbReference type="PROSITE" id="PS50893"/>
    </source>
</evidence>
<feature type="domain" description="ABC transporter" evidence="4">
    <location>
        <begin position="6"/>
        <end position="235"/>
    </location>
</feature>
<evidence type="ECO:0000256" key="3">
    <source>
        <dbReference type="ARBA" id="ARBA00022840"/>
    </source>
</evidence>
<dbReference type="InterPro" id="IPR027417">
    <property type="entry name" value="P-loop_NTPase"/>
</dbReference>
<dbReference type="InterPro" id="IPR003593">
    <property type="entry name" value="AAA+_ATPase"/>
</dbReference>
<keyword evidence="2" id="KW-0547">Nucleotide-binding</keyword>
<dbReference type="PROSITE" id="PS00211">
    <property type="entry name" value="ABC_TRANSPORTER_1"/>
    <property type="match status" value="1"/>
</dbReference>
<reference evidence="5" key="1">
    <citation type="submission" date="2019-10" db="EMBL/GenBank/DDBJ databases">
        <title>Metagenomic sequencing of thiosulfate-disproportionating enrichment culture.</title>
        <authorList>
            <person name="Umezawa K."/>
            <person name="Kojima H."/>
            <person name="Fukui M."/>
        </authorList>
    </citation>
    <scope>NUCLEOTIDE SEQUENCE</scope>
    <source>
        <strain evidence="5">45J</strain>
    </source>
</reference>
<dbReference type="Pfam" id="PF00005">
    <property type="entry name" value="ABC_tran"/>
    <property type="match status" value="1"/>
</dbReference>
<name>A0A5J4L1D8_9ZZZZ</name>
<evidence type="ECO:0000256" key="2">
    <source>
        <dbReference type="ARBA" id="ARBA00022741"/>
    </source>
</evidence>
<dbReference type="SMART" id="SM00382">
    <property type="entry name" value="AAA"/>
    <property type="match status" value="1"/>
</dbReference>
<dbReference type="GO" id="GO:0016887">
    <property type="term" value="F:ATP hydrolysis activity"/>
    <property type="evidence" value="ECO:0007669"/>
    <property type="project" value="InterPro"/>
</dbReference>
<dbReference type="Gene3D" id="3.40.50.300">
    <property type="entry name" value="P-loop containing nucleotide triphosphate hydrolases"/>
    <property type="match status" value="1"/>
</dbReference>
<gene>
    <name evidence="5" type="ORF">A45J_1783</name>
</gene>
<dbReference type="SUPFAM" id="SSF52540">
    <property type="entry name" value="P-loop containing nucleoside triphosphate hydrolases"/>
    <property type="match status" value="1"/>
</dbReference>
<dbReference type="GO" id="GO:0005524">
    <property type="term" value="F:ATP binding"/>
    <property type="evidence" value="ECO:0007669"/>
    <property type="project" value="UniProtKB-KW"/>
</dbReference>
<evidence type="ECO:0000313" key="5">
    <source>
        <dbReference type="EMBL" id="GER94025.1"/>
    </source>
</evidence>
<dbReference type="InterPro" id="IPR017871">
    <property type="entry name" value="ABC_transporter-like_CS"/>
</dbReference>
<evidence type="ECO:0000256" key="1">
    <source>
        <dbReference type="ARBA" id="ARBA00022448"/>
    </source>
</evidence>
<protein>
    <submittedName>
        <fullName evidence="5">ABC transporter ATP-binding protein</fullName>
    </submittedName>
</protein>
<dbReference type="InterPro" id="IPR025302">
    <property type="entry name" value="DrrA1/2-like_C"/>
</dbReference>